<evidence type="ECO:0000256" key="1">
    <source>
        <dbReference type="SAM" id="MobiDB-lite"/>
    </source>
</evidence>
<dbReference type="AlphaFoldDB" id="A0AAW1NSY2"/>
<organism evidence="2 3">
    <name type="scientific">Symbiochloris irregularis</name>
    <dbReference type="NCBI Taxonomy" id="706552"/>
    <lineage>
        <taxon>Eukaryota</taxon>
        <taxon>Viridiplantae</taxon>
        <taxon>Chlorophyta</taxon>
        <taxon>core chlorophytes</taxon>
        <taxon>Trebouxiophyceae</taxon>
        <taxon>Trebouxiales</taxon>
        <taxon>Trebouxiaceae</taxon>
        <taxon>Symbiochloris</taxon>
    </lineage>
</organism>
<dbReference type="EMBL" id="JALJOQ010000139">
    <property type="protein sequence ID" value="KAK9794369.1"/>
    <property type="molecule type" value="Genomic_DNA"/>
</dbReference>
<accession>A0AAW1NSY2</accession>
<proteinExistence type="predicted"/>
<name>A0AAW1NSY2_9CHLO</name>
<evidence type="ECO:0000313" key="2">
    <source>
        <dbReference type="EMBL" id="KAK9794369.1"/>
    </source>
</evidence>
<feature type="compositionally biased region" description="Basic residues" evidence="1">
    <location>
        <begin position="111"/>
        <end position="129"/>
    </location>
</feature>
<protein>
    <recommendedName>
        <fullName evidence="4">Ribosome biogenesis protein NOP53</fullName>
    </recommendedName>
</protein>
<feature type="compositionally biased region" description="Basic residues" evidence="1">
    <location>
        <begin position="8"/>
        <end position="17"/>
    </location>
</feature>
<sequence length="129" mass="14304">MAKGMRSNSKRTLRTQHRQVLEQSAAHKAREAERQAAMQRVLDEAPAKEPFPSAMEVTFAARSEEDDAAESVDGGSKDSAAAQPAATRLKTKYGKRTGAIRKSQKAPMLGNHKKRKMRGHHNPLLLHKH</sequence>
<gene>
    <name evidence="2" type="ORF">WJX73_008692</name>
</gene>
<keyword evidence="3" id="KW-1185">Reference proteome</keyword>
<comment type="caution">
    <text evidence="2">The sequence shown here is derived from an EMBL/GenBank/DDBJ whole genome shotgun (WGS) entry which is preliminary data.</text>
</comment>
<reference evidence="2 3" key="1">
    <citation type="journal article" date="2024" name="Nat. Commun.">
        <title>Phylogenomics reveals the evolutionary origins of lichenization in chlorophyte algae.</title>
        <authorList>
            <person name="Puginier C."/>
            <person name="Libourel C."/>
            <person name="Otte J."/>
            <person name="Skaloud P."/>
            <person name="Haon M."/>
            <person name="Grisel S."/>
            <person name="Petersen M."/>
            <person name="Berrin J.G."/>
            <person name="Delaux P.M."/>
            <person name="Dal Grande F."/>
            <person name="Keller J."/>
        </authorList>
    </citation>
    <scope>NUCLEOTIDE SEQUENCE [LARGE SCALE GENOMIC DNA]</scope>
    <source>
        <strain evidence="2 3">SAG 2036</strain>
    </source>
</reference>
<feature type="region of interest" description="Disordered" evidence="1">
    <location>
        <begin position="1"/>
        <end position="129"/>
    </location>
</feature>
<evidence type="ECO:0000313" key="3">
    <source>
        <dbReference type="Proteomes" id="UP001465755"/>
    </source>
</evidence>
<dbReference type="Proteomes" id="UP001465755">
    <property type="component" value="Unassembled WGS sequence"/>
</dbReference>
<evidence type="ECO:0008006" key="4">
    <source>
        <dbReference type="Google" id="ProtNLM"/>
    </source>
</evidence>
<feature type="compositionally biased region" description="Basic residues" evidence="1">
    <location>
        <begin position="89"/>
        <end position="104"/>
    </location>
</feature>